<sequence length="43" mass="4976">MVNDLQFIHLDGPKVIVPFKASDFSENKRKYEMGRPALNKNLN</sequence>
<name>A0A0A9BAH2_ARUDO</name>
<protein>
    <submittedName>
        <fullName evidence="1">Uncharacterized protein</fullName>
    </submittedName>
</protein>
<organism evidence="1">
    <name type="scientific">Arundo donax</name>
    <name type="common">Giant reed</name>
    <name type="synonym">Donax arundinaceus</name>
    <dbReference type="NCBI Taxonomy" id="35708"/>
    <lineage>
        <taxon>Eukaryota</taxon>
        <taxon>Viridiplantae</taxon>
        <taxon>Streptophyta</taxon>
        <taxon>Embryophyta</taxon>
        <taxon>Tracheophyta</taxon>
        <taxon>Spermatophyta</taxon>
        <taxon>Magnoliopsida</taxon>
        <taxon>Liliopsida</taxon>
        <taxon>Poales</taxon>
        <taxon>Poaceae</taxon>
        <taxon>PACMAD clade</taxon>
        <taxon>Arundinoideae</taxon>
        <taxon>Arundineae</taxon>
        <taxon>Arundo</taxon>
    </lineage>
</organism>
<dbReference type="EMBL" id="GBRH01237554">
    <property type="protein sequence ID" value="JAD60341.1"/>
    <property type="molecule type" value="Transcribed_RNA"/>
</dbReference>
<evidence type="ECO:0000313" key="1">
    <source>
        <dbReference type="EMBL" id="JAD60341.1"/>
    </source>
</evidence>
<reference evidence="1" key="1">
    <citation type="submission" date="2014-09" db="EMBL/GenBank/DDBJ databases">
        <authorList>
            <person name="Magalhaes I.L.F."/>
            <person name="Oliveira U."/>
            <person name="Santos F.R."/>
            <person name="Vidigal T.H.D.A."/>
            <person name="Brescovit A.D."/>
            <person name="Santos A.J."/>
        </authorList>
    </citation>
    <scope>NUCLEOTIDE SEQUENCE</scope>
    <source>
        <tissue evidence="1">Shoot tissue taken approximately 20 cm above the soil surface</tissue>
    </source>
</reference>
<dbReference type="AlphaFoldDB" id="A0A0A9BAH2"/>
<proteinExistence type="predicted"/>
<reference evidence="1" key="2">
    <citation type="journal article" date="2015" name="Data Brief">
        <title>Shoot transcriptome of the giant reed, Arundo donax.</title>
        <authorList>
            <person name="Barrero R.A."/>
            <person name="Guerrero F.D."/>
            <person name="Moolhuijzen P."/>
            <person name="Goolsby J.A."/>
            <person name="Tidwell J."/>
            <person name="Bellgard S.E."/>
            <person name="Bellgard M.I."/>
        </authorList>
    </citation>
    <scope>NUCLEOTIDE SEQUENCE</scope>
    <source>
        <tissue evidence="1">Shoot tissue taken approximately 20 cm above the soil surface</tissue>
    </source>
</reference>
<accession>A0A0A9BAH2</accession>